<dbReference type="GO" id="GO:0000703">
    <property type="term" value="F:oxidized pyrimidine nucleobase lesion DNA N-glycosylase activity"/>
    <property type="evidence" value="ECO:0007669"/>
    <property type="project" value="TreeGrafter"/>
</dbReference>
<dbReference type="Proteomes" id="UP001224775">
    <property type="component" value="Unassembled WGS sequence"/>
</dbReference>
<evidence type="ECO:0000256" key="7">
    <source>
        <dbReference type="ARBA" id="ARBA00023239"/>
    </source>
</evidence>
<dbReference type="GO" id="GO:0140078">
    <property type="term" value="F:class I DNA-(apurinic or apyrimidinic site) endonuclease activity"/>
    <property type="evidence" value="ECO:0007669"/>
    <property type="project" value="UniProtKB-EC"/>
</dbReference>
<dbReference type="Gene3D" id="1.10.8.50">
    <property type="match status" value="1"/>
</dbReference>
<dbReference type="Gene3D" id="3.20.190.10">
    <property type="entry name" value="MutM-like, N-terminal"/>
    <property type="match status" value="1"/>
</dbReference>
<evidence type="ECO:0000256" key="5">
    <source>
        <dbReference type="ARBA" id="ARBA00023125"/>
    </source>
</evidence>
<keyword evidence="5" id="KW-0238">DNA-binding</keyword>
<keyword evidence="9" id="KW-0326">Glycosidase</keyword>
<dbReference type="AlphaFoldDB" id="A0AAD8YBC6"/>
<evidence type="ECO:0000256" key="3">
    <source>
        <dbReference type="ARBA" id="ARBA00022763"/>
    </source>
</evidence>
<keyword evidence="4" id="KW-0378">Hydrolase</keyword>
<proteinExistence type="inferred from homology"/>
<dbReference type="InterPro" id="IPR010979">
    <property type="entry name" value="Ribosomal_uS13-like_H2TH"/>
</dbReference>
<dbReference type="SMART" id="SM00898">
    <property type="entry name" value="Fapy_DNA_glyco"/>
    <property type="match status" value="1"/>
</dbReference>
<keyword evidence="13" id="KW-0255">Endonuclease</keyword>
<dbReference type="SMART" id="SM01232">
    <property type="entry name" value="H2TH"/>
    <property type="match status" value="1"/>
</dbReference>
<evidence type="ECO:0000313" key="14">
    <source>
        <dbReference type="Proteomes" id="UP001224775"/>
    </source>
</evidence>
<evidence type="ECO:0000256" key="10">
    <source>
        <dbReference type="SAM" id="MobiDB-lite"/>
    </source>
</evidence>
<dbReference type="GO" id="GO:0003684">
    <property type="term" value="F:damaged DNA binding"/>
    <property type="evidence" value="ECO:0007669"/>
    <property type="project" value="InterPro"/>
</dbReference>
<dbReference type="Pfam" id="PF06831">
    <property type="entry name" value="H2TH"/>
    <property type="match status" value="1"/>
</dbReference>
<feature type="domain" description="Formamidopyrimidine-DNA glycosylase catalytic" evidence="11">
    <location>
        <begin position="68"/>
        <end position="202"/>
    </location>
</feature>
<protein>
    <recommendedName>
        <fullName evidence="2">DNA-(apurinic or apyrimidinic site) lyase</fullName>
        <ecNumber evidence="2">4.2.99.18</ecNumber>
    </recommendedName>
</protein>
<feature type="domain" description="Formamidopyrimidine-DNA glycosylase H2TH DNA-binding" evidence="12">
    <location>
        <begin position="218"/>
        <end position="310"/>
    </location>
</feature>
<keyword evidence="3" id="KW-0227">DNA damage</keyword>
<evidence type="ECO:0000256" key="4">
    <source>
        <dbReference type="ARBA" id="ARBA00022801"/>
    </source>
</evidence>
<sequence length="566" mass="62059">MVSAQAAAGFSDSFFRHHFLNSPFPQTTYHHLHAMALYTLLFLTIASFNLLKSSSALVSTSTTIKMVEGHSVHRIASRFRSSLIGKKFSATSPNGRFVEGAHAIDGKVLSRMEAVGKNLFAFFLSHDDSSSSGSKEHEIDGDDGLVVMHVHFGMSGMWAVFNTTTEEPDVKPTTRLRLEEIVSPSSAIAAEHKICTHLSAMTVAHGDYSLYTSKKAALGEDPLRPDANPDQLFGRVIKSKKSIGQLIMDQSFFAGPGNIYRAEILFLAGVYPTTTGNNLDRQTFDKIWDVSVQLLRRGYDTGSILTVDATLDPSLAARGERRYIYNQSRCARCSGKVSSWNMSGRTCYACEGGCQPKQFLLPSTPPVKSKAVAKGKSNEVIAAVAKKPESKVVKSKRSEQPTQHVPFISHCAPVTIDQRLKEHGPERLTIKEIRSIIEHKVGIIALPSKSSNKATHVQALRNLLQKESVLSTKPSASYHLPPPTISAEDAAREKAISGENRAVEHIAELSREQAMKAISVTPSPAEAKKRKKGRIGRVEEDDEAGVEKRKSTRRKLLHDNTDDGSK</sequence>
<dbReference type="InterPro" id="IPR012319">
    <property type="entry name" value="FPG_cat"/>
</dbReference>
<evidence type="ECO:0000259" key="12">
    <source>
        <dbReference type="SMART" id="SM01232"/>
    </source>
</evidence>
<comment type="caution">
    <text evidence="13">The sequence shown here is derived from an EMBL/GenBank/DDBJ whole genome shotgun (WGS) entry which is preliminary data.</text>
</comment>
<dbReference type="InterPro" id="IPR035937">
    <property type="entry name" value="FPG_N"/>
</dbReference>
<keyword evidence="6" id="KW-0234">DNA repair</keyword>
<accession>A0AAD8YBC6</accession>
<dbReference type="InterPro" id="IPR015886">
    <property type="entry name" value="H2TH_FPG"/>
</dbReference>
<dbReference type="PANTHER" id="PTHR42697">
    <property type="entry name" value="ENDONUCLEASE 8"/>
    <property type="match status" value="1"/>
</dbReference>
<feature type="compositionally biased region" description="Basic and acidic residues" evidence="10">
    <location>
        <begin position="557"/>
        <end position="566"/>
    </location>
</feature>
<feature type="region of interest" description="Disordered" evidence="10">
    <location>
        <begin position="516"/>
        <end position="566"/>
    </location>
</feature>
<organism evidence="13 14">
    <name type="scientific">Skeletonema marinoi</name>
    <dbReference type="NCBI Taxonomy" id="267567"/>
    <lineage>
        <taxon>Eukaryota</taxon>
        <taxon>Sar</taxon>
        <taxon>Stramenopiles</taxon>
        <taxon>Ochrophyta</taxon>
        <taxon>Bacillariophyta</taxon>
        <taxon>Coscinodiscophyceae</taxon>
        <taxon>Thalassiosirophycidae</taxon>
        <taxon>Thalassiosirales</taxon>
        <taxon>Skeletonemataceae</taxon>
        <taxon>Skeletonema</taxon>
        <taxon>Skeletonema marinoi-dohrnii complex</taxon>
    </lineage>
</organism>
<dbReference type="SUPFAM" id="SSF81624">
    <property type="entry name" value="N-terminal domain of MutM-like DNA repair proteins"/>
    <property type="match status" value="1"/>
</dbReference>
<dbReference type="GO" id="GO:0006284">
    <property type="term" value="P:base-excision repair"/>
    <property type="evidence" value="ECO:0007669"/>
    <property type="project" value="InterPro"/>
</dbReference>
<evidence type="ECO:0000256" key="1">
    <source>
        <dbReference type="ARBA" id="ARBA00009409"/>
    </source>
</evidence>
<dbReference type="PANTHER" id="PTHR42697:SF1">
    <property type="entry name" value="ENDONUCLEASE 8"/>
    <property type="match status" value="1"/>
</dbReference>
<name>A0AAD8YBC6_9STRA</name>
<evidence type="ECO:0000256" key="6">
    <source>
        <dbReference type="ARBA" id="ARBA00023204"/>
    </source>
</evidence>
<dbReference type="GO" id="GO:0008270">
    <property type="term" value="F:zinc ion binding"/>
    <property type="evidence" value="ECO:0007669"/>
    <property type="project" value="InterPro"/>
</dbReference>
<gene>
    <name evidence="13" type="ORF">QTG54_006690</name>
</gene>
<dbReference type="SUPFAM" id="SSF46946">
    <property type="entry name" value="S13-like H2TH domain"/>
    <property type="match status" value="1"/>
</dbReference>
<keyword evidence="7 13" id="KW-0456">Lyase</keyword>
<evidence type="ECO:0000256" key="9">
    <source>
        <dbReference type="ARBA" id="ARBA00023295"/>
    </source>
</evidence>
<comment type="similarity">
    <text evidence="1">Belongs to the FPG family.</text>
</comment>
<evidence type="ECO:0000313" key="13">
    <source>
        <dbReference type="EMBL" id="KAK1743093.1"/>
    </source>
</evidence>
<dbReference type="EMBL" id="JATAAI010000010">
    <property type="protein sequence ID" value="KAK1743093.1"/>
    <property type="molecule type" value="Genomic_DNA"/>
</dbReference>
<evidence type="ECO:0000259" key="11">
    <source>
        <dbReference type="SMART" id="SM00898"/>
    </source>
</evidence>
<dbReference type="EC" id="4.2.99.18" evidence="2"/>
<reference evidence="13" key="1">
    <citation type="submission" date="2023-06" db="EMBL/GenBank/DDBJ databases">
        <title>Survivors Of The Sea: Transcriptome response of Skeletonema marinoi to long-term dormancy.</title>
        <authorList>
            <person name="Pinder M.I.M."/>
            <person name="Kourtchenko O."/>
            <person name="Robertson E.K."/>
            <person name="Larsson T."/>
            <person name="Maumus F."/>
            <person name="Osuna-Cruz C.M."/>
            <person name="Vancaester E."/>
            <person name="Stenow R."/>
            <person name="Vandepoele K."/>
            <person name="Ploug H."/>
            <person name="Bruchert V."/>
            <person name="Godhe A."/>
            <person name="Topel M."/>
        </authorList>
    </citation>
    <scope>NUCLEOTIDE SEQUENCE</scope>
    <source>
        <strain evidence="13">R05AC</strain>
    </source>
</reference>
<keyword evidence="14" id="KW-1185">Reference proteome</keyword>
<evidence type="ECO:0000256" key="8">
    <source>
        <dbReference type="ARBA" id="ARBA00023268"/>
    </source>
</evidence>
<keyword evidence="13" id="KW-0540">Nuclease</keyword>
<evidence type="ECO:0000256" key="2">
    <source>
        <dbReference type="ARBA" id="ARBA00012720"/>
    </source>
</evidence>
<keyword evidence="8" id="KW-0511">Multifunctional enzyme</keyword>